<gene>
    <name evidence="3" type="ORF">F0L68_15145</name>
</gene>
<keyword evidence="2" id="KW-0812">Transmembrane</keyword>
<organism evidence="3 4">
    <name type="scientific">Solihabitans fulvus</name>
    <dbReference type="NCBI Taxonomy" id="1892852"/>
    <lineage>
        <taxon>Bacteria</taxon>
        <taxon>Bacillati</taxon>
        <taxon>Actinomycetota</taxon>
        <taxon>Actinomycetes</taxon>
        <taxon>Pseudonocardiales</taxon>
        <taxon>Pseudonocardiaceae</taxon>
        <taxon>Solihabitans</taxon>
    </lineage>
</organism>
<evidence type="ECO:0000313" key="3">
    <source>
        <dbReference type="EMBL" id="KAA2261852.1"/>
    </source>
</evidence>
<sequence length="212" mass="22488">MSTPHKARPVTEASIPVQRVDRTTAPGTPAGDPVPESTRGPAVAARALAVLRMATGFVFLWAFVDKLFGWGYATQSKNAWVNGGSPTKGFLSGVHAGPFQSMFHSWAGAGWADWLFMLGLLSIGLAATLGVALRIAAVAGTLMMLFMWVAEWPFAQHTATGAASGSTNPLVDYHIVYALALIVAAAAYAGNTWGLGRMWSRLSVVSANRWLL</sequence>
<name>A0A5B2XGF6_9PSEU</name>
<feature type="transmembrane region" description="Helical" evidence="2">
    <location>
        <begin position="111"/>
        <end position="129"/>
    </location>
</feature>
<dbReference type="Proteomes" id="UP000323454">
    <property type="component" value="Unassembled WGS sequence"/>
</dbReference>
<feature type="region of interest" description="Disordered" evidence="1">
    <location>
        <begin position="1"/>
        <end position="39"/>
    </location>
</feature>
<evidence type="ECO:0000313" key="4">
    <source>
        <dbReference type="Proteomes" id="UP000323454"/>
    </source>
</evidence>
<dbReference type="RefSeq" id="WP_149850206.1">
    <property type="nucleotide sequence ID" value="NZ_VUOB01000024.1"/>
</dbReference>
<dbReference type="AlphaFoldDB" id="A0A5B2XGF6"/>
<keyword evidence="2" id="KW-1133">Transmembrane helix</keyword>
<protein>
    <submittedName>
        <fullName evidence="3">DoxX family membrane protein</fullName>
    </submittedName>
</protein>
<evidence type="ECO:0000256" key="1">
    <source>
        <dbReference type="SAM" id="MobiDB-lite"/>
    </source>
</evidence>
<reference evidence="3 4" key="2">
    <citation type="submission" date="2019-09" db="EMBL/GenBank/DDBJ databases">
        <authorList>
            <person name="Jin C."/>
        </authorList>
    </citation>
    <scope>NUCLEOTIDE SEQUENCE [LARGE SCALE GENOMIC DNA]</scope>
    <source>
        <strain evidence="3 4">AN110305</strain>
    </source>
</reference>
<feature type="transmembrane region" description="Helical" evidence="2">
    <location>
        <begin position="43"/>
        <end position="64"/>
    </location>
</feature>
<evidence type="ECO:0000256" key="2">
    <source>
        <dbReference type="SAM" id="Phobius"/>
    </source>
</evidence>
<keyword evidence="2" id="KW-0472">Membrane</keyword>
<dbReference type="OrthoDB" id="3253635at2"/>
<dbReference type="EMBL" id="VUOB01000024">
    <property type="protein sequence ID" value="KAA2261852.1"/>
    <property type="molecule type" value="Genomic_DNA"/>
</dbReference>
<reference evidence="3 4" key="1">
    <citation type="submission" date="2019-09" db="EMBL/GenBank/DDBJ databases">
        <title>Goodfellowia gen. nov., a new genus of the Pseudonocardineae related to Actinoalloteichus, containing Goodfellowia coeruleoviolacea gen. nov., comb. nov. gen. nov., comb. nov.</title>
        <authorList>
            <person name="Labeda D."/>
        </authorList>
    </citation>
    <scope>NUCLEOTIDE SEQUENCE [LARGE SCALE GENOMIC DNA]</scope>
    <source>
        <strain evidence="3 4">AN110305</strain>
    </source>
</reference>
<comment type="caution">
    <text evidence="3">The sequence shown here is derived from an EMBL/GenBank/DDBJ whole genome shotgun (WGS) entry which is preliminary data.</text>
</comment>
<accession>A0A5B2XGF6</accession>
<proteinExistence type="predicted"/>
<feature type="transmembrane region" description="Helical" evidence="2">
    <location>
        <begin position="136"/>
        <end position="155"/>
    </location>
</feature>
<feature type="transmembrane region" description="Helical" evidence="2">
    <location>
        <begin position="175"/>
        <end position="196"/>
    </location>
</feature>
<keyword evidence="4" id="KW-1185">Reference proteome</keyword>